<reference evidence="2 4" key="2">
    <citation type="submission" date="2018-06" db="EMBL/GenBank/DDBJ databases">
        <authorList>
            <consortium name="Pathogen Informatics"/>
            <person name="Doyle S."/>
        </authorList>
    </citation>
    <scope>NUCLEOTIDE SEQUENCE [LARGE SCALE GENOMIC DNA]</scope>
    <source>
        <strain evidence="2 4">NCTC11632</strain>
    </source>
</reference>
<evidence type="ECO:0000313" key="4">
    <source>
        <dbReference type="Proteomes" id="UP000254156"/>
    </source>
</evidence>
<dbReference type="OrthoDB" id="1090227at2"/>
<dbReference type="EMBL" id="JRFA01000015">
    <property type="protein sequence ID" value="KGN74175.1"/>
    <property type="molecule type" value="Genomic_DNA"/>
</dbReference>
<evidence type="ECO:0000313" key="2">
    <source>
        <dbReference type="EMBL" id="SUB89940.1"/>
    </source>
</evidence>
<dbReference type="EMBL" id="UGTF01000002">
    <property type="protein sequence ID" value="SUB89940.1"/>
    <property type="molecule type" value="Genomic_DNA"/>
</dbReference>
<dbReference type="RefSeq" id="WP_025003490.1">
    <property type="nucleotide sequence ID" value="NZ_JBGYTE010000001.1"/>
</dbReference>
<accession>A0A0A2E9Q7</accession>
<dbReference type="Proteomes" id="UP000030103">
    <property type="component" value="Unassembled WGS sequence"/>
</dbReference>
<evidence type="ECO:0000313" key="3">
    <source>
        <dbReference type="Proteomes" id="UP000030103"/>
    </source>
</evidence>
<organism evidence="1 3">
    <name type="scientific">Porphyromonas macacae</name>
    <dbReference type="NCBI Taxonomy" id="28115"/>
    <lineage>
        <taxon>Bacteria</taxon>
        <taxon>Pseudomonadati</taxon>
        <taxon>Bacteroidota</taxon>
        <taxon>Bacteroidia</taxon>
        <taxon>Bacteroidales</taxon>
        <taxon>Porphyromonadaceae</taxon>
        <taxon>Porphyromonas</taxon>
    </lineage>
</organism>
<proteinExistence type="predicted"/>
<dbReference type="eggNOG" id="ENOG502Z9ZY">
    <property type="taxonomic scope" value="Bacteria"/>
</dbReference>
<name>A0A0A2E9Q7_9PORP</name>
<dbReference type="PROSITE" id="PS51257">
    <property type="entry name" value="PROKAR_LIPOPROTEIN"/>
    <property type="match status" value="1"/>
</dbReference>
<gene>
    <name evidence="1" type="ORF">HQ47_05775</name>
    <name evidence="2" type="ORF">NCTC11632_02071</name>
</gene>
<protein>
    <submittedName>
        <fullName evidence="1">Uncharacterized protein</fullName>
    </submittedName>
</protein>
<dbReference type="STRING" id="28115.HQ47_05775"/>
<sequence>MKRLLYIILFPLFLFGCAKEQSGEHLEDCREKNQVTFTVNIPDYNTLRAIEENESVIKTLELWVFNESGLFLQRSVATVRNEGGGRYSFTAQVNKSIEKRKIHFVANYTLPEATAAAWIGRDERDVIPSIEVGLSQPIVMWKRLEFASVAVENQDLGTVELLRNKGKFMLEVAQTSGLENVFYALYRNHGMGTIAPFANGAFDEHALTPLTSAVVGVLGDADFIPAGQPLYAYEQSNQSDAQMHPYLIIKARFKNYPGAGFRYFKLDLVNNDKTKRFDIKRNWLLKVILKKVKDIPNAGHQTLAKALKAIPDNNFALSEEMQQYPSFSDGEGVLKVEKTNYVLFADVSELKFRCAYYPDKNNTAYTNNGLIRVERVNPADGIITNAVVSSEGLVSITFADNLDTQGAVLRTEVIVKVQGKPELQRIIRISVRDHYRFASVVANGTESTDGLSVRCTVAETQNASLSLKLTLPNDFSKMLLPLNFRFYTENFYPVSGGLALGFDGGKTYWNNLLTQIPASRIIEVRFKSNKAVSAEDIKIDTKTNIFNPFTIKVKN</sequence>
<dbReference type="Proteomes" id="UP000254156">
    <property type="component" value="Unassembled WGS sequence"/>
</dbReference>
<reference evidence="1 3" key="1">
    <citation type="submission" date="2014-09" db="EMBL/GenBank/DDBJ databases">
        <title>Draft Genome Sequence of Porphyromonas macacae COT-192_OH2859.</title>
        <authorList>
            <person name="Wallis C."/>
            <person name="Deusch O."/>
            <person name="O'Flynn C."/>
            <person name="Davis I."/>
            <person name="Horsfall A."/>
            <person name="Kirkwood N."/>
            <person name="Harris S."/>
            <person name="Eisen J.A."/>
            <person name="Coil D.A."/>
            <person name="Darling A.E."/>
            <person name="Jospin G."/>
            <person name="Alexiev A."/>
        </authorList>
    </citation>
    <scope>NUCLEOTIDE SEQUENCE [LARGE SCALE GENOMIC DNA]</scope>
    <source>
        <strain evidence="3">COT-192 OH2859</strain>
        <strain evidence="1">COT-192_OH2859</strain>
    </source>
</reference>
<keyword evidence="3" id="KW-1185">Reference proteome</keyword>
<evidence type="ECO:0000313" key="1">
    <source>
        <dbReference type="EMBL" id="KGN74175.1"/>
    </source>
</evidence>
<dbReference type="AlphaFoldDB" id="A0A0A2E9Q7"/>